<sequence>MGLAFGLVLLTGCEPLYHSYSGVEQRPATLPVTVTNEELWVSSVPAGADVYVQPLIPDQVPSHSSAPAMHKGTTPLQLTLPPGRYWIEVALDADVFSNYFSRPYDDVQFEKDGANSEALILQPFAPGEKRRVVRYYRLDKLPDQGQTIVALFHPRGAPLENVVALYPQEEGFQMVPETLPRVLEEAQLPADVQASMLDLLRRGGKAFWARDNDFSVSLEMVPEGIRGQVVELYTRAPLPDPLLPDGGGF</sequence>
<evidence type="ECO:0000313" key="1">
    <source>
        <dbReference type="EMBL" id="ETX05345.1"/>
    </source>
</evidence>
<name>W4M573_9BACT</name>
<reference evidence="1 2" key="1">
    <citation type="journal article" date="2014" name="Nature">
        <title>An environmental bacterial taxon with a large and distinct metabolic repertoire.</title>
        <authorList>
            <person name="Wilson M.C."/>
            <person name="Mori T."/>
            <person name="Ruckert C."/>
            <person name="Uria A.R."/>
            <person name="Helf M.J."/>
            <person name="Takada K."/>
            <person name="Gernert C."/>
            <person name="Steffens U.A."/>
            <person name="Heycke N."/>
            <person name="Schmitt S."/>
            <person name="Rinke C."/>
            <person name="Helfrich E.J."/>
            <person name="Brachmann A.O."/>
            <person name="Gurgui C."/>
            <person name="Wakimoto T."/>
            <person name="Kracht M."/>
            <person name="Crusemann M."/>
            <person name="Hentschel U."/>
            <person name="Abe I."/>
            <person name="Matsunaga S."/>
            <person name="Kalinowski J."/>
            <person name="Takeyama H."/>
            <person name="Piel J."/>
        </authorList>
    </citation>
    <scope>NUCLEOTIDE SEQUENCE [LARGE SCALE GENOMIC DNA]</scope>
    <source>
        <strain evidence="2">TSY2</strain>
    </source>
</reference>
<organism evidence="1 2">
    <name type="scientific">Candidatus Entotheonella gemina</name>
    <dbReference type="NCBI Taxonomy" id="1429439"/>
    <lineage>
        <taxon>Bacteria</taxon>
        <taxon>Pseudomonadati</taxon>
        <taxon>Nitrospinota/Tectimicrobiota group</taxon>
        <taxon>Candidatus Tectimicrobiota</taxon>
        <taxon>Candidatus Entotheonellia</taxon>
        <taxon>Candidatus Entotheonellales</taxon>
        <taxon>Candidatus Entotheonellaceae</taxon>
        <taxon>Candidatus Entotheonella</taxon>
    </lineage>
</organism>
<proteinExistence type="predicted"/>
<dbReference type="EMBL" id="AZHX01000974">
    <property type="protein sequence ID" value="ETX05345.1"/>
    <property type="molecule type" value="Genomic_DNA"/>
</dbReference>
<dbReference type="Proteomes" id="UP000019140">
    <property type="component" value="Unassembled WGS sequence"/>
</dbReference>
<dbReference type="HOGENOM" id="CLU_1072349_0_0_7"/>
<comment type="caution">
    <text evidence="1">The sequence shown here is derived from an EMBL/GenBank/DDBJ whole genome shotgun (WGS) entry which is preliminary data.</text>
</comment>
<dbReference type="AlphaFoldDB" id="W4M573"/>
<protein>
    <submittedName>
        <fullName evidence="1">Uncharacterized protein</fullName>
    </submittedName>
</protein>
<evidence type="ECO:0000313" key="2">
    <source>
        <dbReference type="Proteomes" id="UP000019140"/>
    </source>
</evidence>
<keyword evidence="2" id="KW-1185">Reference proteome</keyword>
<gene>
    <name evidence="1" type="ORF">ETSY2_23510</name>
</gene>
<accession>W4M573</accession>